<dbReference type="GO" id="GO:0008610">
    <property type="term" value="P:lipid biosynthetic process"/>
    <property type="evidence" value="ECO:0007669"/>
    <property type="project" value="InterPro"/>
</dbReference>
<proteinExistence type="predicted"/>
<dbReference type="PANTHER" id="PTHR11863">
    <property type="entry name" value="STEROL DESATURASE"/>
    <property type="match status" value="1"/>
</dbReference>
<protein>
    <submittedName>
        <fullName evidence="7">Methylsterol monooxygenase 1</fullName>
    </submittedName>
</protein>
<accession>A0AA35SAM0</accession>
<evidence type="ECO:0000313" key="7">
    <source>
        <dbReference type="EMBL" id="CAI8025337.1"/>
    </source>
</evidence>
<evidence type="ECO:0000256" key="5">
    <source>
        <dbReference type="SAM" id="Phobius"/>
    </source>
</evidence>
<dbReference type="Proteomes" id="UP001174909">
    <property type="component" value="Unassembled WGS sequence"/>
</dbReference>
<dbReference type="AlphaFoldDB" id="A0AA35SAM0"/>
<comment type="subcellular location">
    <subcellularLocation>
        <location evidence="1">Membrane</location>
    </subcellularLocation>
</comment>
<keyword evidence="7" id="KW-0560">Oxidoreductase</keyword>
<organism evidence="7 8">
    <name type="scientific">Geodia barretti</name>
    <name type="common">Barrett's horny sponge</name>
    <dbReference type="NCBI Taxonomy" id="519541"/>
    <lineage>
        <taxon>Eukaryota</taxon>
        <taxon>Metazoa</taxon>
        <taxon>Porifera</taxon>
        <taxon>Demospongiae</taxon>
        <taxon>Heteroscleromorpha</taxon>
        <taxon>Tetractinellida</taxon>
        <taxon>Astrophorina</taxon>
        <taxon>Geodiidae</taxon>
        <taxon>Geodia</taxon>
    </lineage>
</organism>
<dbReference type="GO" id="GO:0016020">
    <property type="term" value="C:membrane"/>
    <property type="evidence" value="ECO:0007669"/>
    <property type="project" value="UniProtKB-SubCell"/>
</dbReference>
<keyword evidence="8" id="KW-1185">Reference proteome</keyword>
<keyword evidence="2 5" id="KW-0812">Transmembrane</keyword>
<comment type="caution">
    <text evidence="7">The sequence shown here is derived from an EMBL/GenBank/DDBJ whole genome shotgun (WGS) entry which is preliminary data.</text>
</comment>
<evidence type="ECO:0000256" key="3">
    <source>
        <dbReference type="ARBA" id="ARBA00022989"/>
    </source>
</evidence>
<name>A0AA35SAM0_GEOBA</name>
<keyword evidence="3 5" id="KW-1133">Transmembrane helix</keyword>
<dbReference type="GO" id="GO:0005506">
    <property type="term" value="F:iron ion binding"/>
    <property type="evidence" value="ECO:0007669"/>
    <property type="project" value="InterPro"/>
</dbReference>
<evidence type="ECO:0000256" key="2">
    <source>
        <dbReference type="ARBA" id="ARBA00022692"/>
    </source>
</evidence>
<dbReference type="GO" id="GO:0004497">
    <property type="term" value="F:monooxygenase activity"/>
    <property type="evidence" value="ECO:0007669"/>
    <property type="project" value="UniProtKB-KW"/>
</dbReference>
<dbReference type="InterPro" id="IPR006694">
    <property type="entry name" value="Fatty_acid_hydroxylase"/>
</dbReference>
<dbReference type="Pfam" id="PF04116">
    <property type="entry name" value="FA_hydroxylase"/>
    <property type="match status" value="1"/>
</dbReference>
<evidence type="ECO:0000256" key="1">
    <source>
        <dbReference type="ARBA" id="ARBA00004370"/>
    </source>
</evidence>
<dbReference type="InterPro" id="IPR050307">
    <property type="entry name" value="Sterol_Desaturase_Related"/>
</dbReference>
<evidence type="ECO:0000313" key="8">
    <source>
        <dbReference type="Proteomes" id="UP001174909"/>
    </source>
</evidence>
<feature type="domain" description="Fatty acid hydroxylase" evidence="6">
    <location>
        <begin position="2"/>
        <end position="133"/>
    </location>
</feature>
<gene>
    <name evidence="7" type="ORF">GBAR_LOCUS14646</name>
</gene>
<dbReference type="EMBL" id="CASHTH010002139">
    <property type="protein sequence ID" value="CAI8025337.1"/>
    <property type="molecule type" value="Genomic_DNA"/>
</dbReference>
<evidence type="ECO:0000256" key="4">
    <source>
        <dbReference type="ARBA" id="ARBA00023136"/>
    </source>
</evidence>
<reference evidence="7" key="1">
    <citation type="submission" date="2023-03" db="EMBL/GenBank/DDBJ databases">
        <authorList>
            <person name="Steffen K."/>
            <person name="Cardenas P."/>
        </authorList>
    </citation>
    <scope>NUCLEOTIDE SEQUENCE</scope>
</reference>
<sequence>MCCLVIEDTWHYWVHQLLHHRSIYKYVHKVHHHFQAPFGMVAEYAHPIETIVLGTGFFIGVFFMCNHLIMIWLWMTVRLLETIEVHSGYDFPYLNPLHLLPGYAGTKFHDFHHMNFNGNYASTFLWWDWLLGTDRQYKDYLKSSEDRRSKTTSKKTN</sequence>
<keyword evidence="7" id="KW-0503">Monooxygenase</keyword>
<feature type="transmembrane region" description="Helical" evidence="5">
    <location>
        <begin position="51"/>
        <end position="74"/>
    </location>
</feature>
<evidence type="ECO:0000259" key="6">
    <source>
        <dbReference type="Pfam" id="PF04116"/>
    </source>
</evidence>
<keyword evidence="4 5" id="KW-0472">Membrane</keyword>